<dbReference type="EMBL" id="BARW01012834">
    <property type="protein sequence ID" value="GAI73795.1"/>
    <property type="molecule type" value="Genomic_DNA"/>
</dbReference>
<evidence type="ECO:0000313" key="1">
    <source>
        <dbReference type="EMBL" id="GAI73795.1"/>
    </source>
</evidence>
<sequence length="29" mass="3569">EYIACAVIRILYEQKHLRYTFGRYFSTAR</sequence>
<reference evidence="1" key="1">
    <citation type="journal article" date="2014" name="Front. Microbiol.">
        <title>High frequency of phylogenetically diverse reductive dehalogenase-homologous genes in deep subseafloor sedimentary metagenomes.</title>
        <authorList>
            <person name="Kawai M."/>
            <person name="Futagami T."/>
            <person name="Toyoda A."/>
            <person name="Takaki Y."/>
            <person name="Nishi S."/>
            <person name="Hori S."/>
            <person name="Arai W."/>
            <person name="Tsubouchi T."/>
            <person name="Morono Y."/>
            <person name="Uchiyama I."/>
            <person name="Ito T."/>
            <person name="Fujiyama A."/>
            <person name="Inagaki F."/>
            <person name="Takami H."/>
        </authorList>
    </citation>
    <scope>NUCLEOTIDE SEQUENCE</scope>
    <source>
        <strain evidence="1">Expedition CK06-06</strain>
    </source>
</reference>
<organism evidence="1">
    <name type="scientific">marine sediment metagenome</name>
    <dbReference type="NCBI Taxonomy" id="412755"/>
    <lineage>
        <taxon>unclassified sequences</taxon>
        <taxon>metagenomes</taxon>
        <taxon>ecological metagenomes</taxon>
    </lineage>
</organism>
<dbReference type="AlphaFoldDB" id="X1SEE6"/>
<proteinExistence type="predicted"/>
<feature type="non-terminal residue" evidence="1">
    <location>
        <position position="1"/>
    </location>
</feature>
<accession>X1SEE6</accession>
<gene>
    <name evidence="1" type="ORF">S12H4_23929</name>
</gene>
<protein>
    <submittedName>
        <fullName evidence="1">Uncharacterized protein</fullName>
    </submittedName>
</protein>
<comment type="caution">
    <text evidence="1">The sequence shown here is derived from an EMBL/GenBank/DDBJ whole genome shotgun (WGS) entry which is preliminary data.</text>
</comment>
<name>X1SEE6_9ZZZZ</name>